<dbReference type="Proteomes" id="UP000222366">
    <property type="component" value="Unassembled WGS sequence"/>
</dbReference>
<name>A0A2D0KQ11_9GAMM</name>
<accession>A0A2D0KQ11</accession>
<evidence type="ECO:0000256" key="1">
    <source>
        <dbReference type="SAM" id="SignalP"/>
    </source>
</evidence>
<feature type="signal peptide" evidence="1">
    <location>
        <begin position="1"/>
        <end position="22"/>
    </location>
</feature>
<keyword evidence="1" id="KW-0732">Signal</keyword>
<organism evidence="2 3">
    <name type="scientific">Xenorhabdus stockiae</name>
    <dbReference type="NCBI Taxonomy" id="351614"/>
    <lineage>
        <taxon>Bacteria</taxon>
        <taxon>Pseudomonadati</taxon>
        <taxon>Pseudomonadota</taxon>
        <taxon>Gammaproteobacteria</taxon>
        <taxon>Enterobacterales</taxon>
        <taxon>Morganellaceae</taxon>
        <taxon>Xenorhabdus</taxon>
    </lineage>
</organism>
<proteinExistence type="predicted"/>
<feature type="chain" id="PRO_5012474603" evidence="1">
    <location>
        <begin position="23"/>
        <end position="97"/>
    </location>
</feature>
<protein>
    <submittedName>
        <fullName evidence="2">Uncharacterized protein</fullName>
    </submittedName>
</protein>
<comment type="caution">
    <text evidence="2">The sequence shown here is derived from an EMBL/GenBank/DDBJ whole genome shotgun (WGS) entry which is preliminary data.</text>
</comment>
<reference evidence="2 3" key="1">
    <citation type="journal article" date="2017" name="Nat. Microbiol.">
        <title>Natural product diversity associated with the nematode symbionts Photorhabdus and Xenorhabdus.</title>
        <authorList>
            <person name="Tobias N.J."/>
            <person name="Wolff H."/>
            <person name="Djahanschiri B."/>
            <person name="Grundmann F."/>
            <person name="Kronenwerth M."/>
            <person name="Shi Y.M."/>
            <person name="Simonyi S."/>
            <person name="Grun P."/>
            <person name="Shapiro-Ilan D."/>
            <person name="Pidot S.J."/>
            <person name="Stinear T.P."/>
            <person name="Ebersberger I."/>
            <person name="Bode H.B."/>
        </authorList>
    </citation>
    <scope>NUCLEOTIDE SEQUENCE [LARGE SCALE GENOMIC DNA]</scope>
    <source>
        <strain evidence="2 3">DSM 17904</strain>
    </source>
</reference>
<dbReference type="RefSeq" id="WP_099124994.1">
    <property type="nucleotide sequence ID" value="NZ_CAWNRH010000068.1"/>
</dbReference>
<sequence length="97" mass="10669">MFKKLLIVGALAAASFGGIATAAAENLCPNESVYISTKPNYTRVVVKPNRNFSQGFIQQNTMYGDIEWFYQGPLFSCVDKKGKPAWAAVYIGTNVRN</sequence>
<dbReference type="AlphaFoldDB" id="A0A2D0KQ11"/>
<keyword evidence="3" id="KW-1185">Reference proteome</keyword>
<evidence type="ECO:0000313" key="3">
    <source>
        <dbReference type="Proteomes" id="UP000222366"/>
    </source>
</evidence>
<evidence type="ECO:0000313" key="2">
    <source>
        <dbReference type="EMBL" id="PHM65478.1"/>
    </source>
</evidence>
<gene>
    <name evidence="2" type="ORF">Xsto_02056</name>
</gene>
<dbReference type="EMBL" id="NJAJ01000016">
    <property type="protein sequence ID" value="PHM65478.1"/>
    <property type="molecule type" value="Genomic_DNA"/>
</dbReference>